<sequence length="622" mass="67393">MPPPPTNENDLRWTSPRWRNSDVTLPIVALLVLIPLAATVVALAFRDWYPTGDLAQAAMRMLSFPDHPPLVGAAGRIMSDAGVQGNHPGPAFFWALYPLYLLLGRSSWALESAVAIIGTIWIGVGLWLVRRVAGTNVLICIAVTFAVLLGGYGLDAGTQPWNPWMALWPFTVLTLATWAALQGHRTLPLAAFAASWCVQAHVGYAVVAPALLVFGVAGLGGQLWWAGRRDDDACSPVVGRSTASTFGRDIALTFAVGLLAWLPPLINQFTNDPGNLTILWQHFTAPEEAVLGLRQALSITVRMLDPFGQWLNGGTEIEGSLWIGAAFAAAWAATGVLAWKKQWWIILRLDATIAVGIVATVLSISRAFGVVFLYLFRWTFTFTALMLVATAWTLVRAARERATDRATTSGWQLPAPLLRLTPWIGIFVLAGLAAANTARMVGEPIPYAESWEAVAELAQPTAAGLEEDQLYDVRWDDPLNLGGIGFGMMLELERQGYDVGAPSNFAAAVEPHRVLKPGEADTDLWVVTGPRVAEWRRSAEATEIAAADLRTPAQLQQTERLQREIDSELADLGIDYDPSAPVAAYLFGEDLPRATYDKLATLIDLGDETAVFTAPPGFLPSD</sequence>
<comment type="caution">
    <text evidence="2">The sequence shown here is derived from an EMBL/GenBank/DDBJ whole genome shotgun (WGS) entry which is preliminary data.</text>
</comment>
<accession>A0A936TEX8</accession>
<keyword evidence="1" id="KW-0812">Transmembrane</keyword>
<feature type="transmembrane region" description="Helical" evidence="1">
    <location>
        <begin position="161"/>
        <end position="181"/>
    </location>
</feature>
<dbReference type="Proteomes" id="UP000727993">
    <property type="component" value="Unassembled WGS sequence"/>
</dbReference>
<feature type="transmembrane region" description="Helical" evidence="1">
    <location>
        <begin position="320"/>
        <end position="339"/>
    </location>
</feature>
<evidence type="ECO:0000313" key="3">
    <source>
        <dbReference type="Proteomes" id="UP000727993"/>
    </source>
</evidence>
<feature type="transmembrane region" description="Helical" evidence="1">
    <location>
        <begin position="416"/>
        <end position="435"/>
    </location>
</feature>
<reference evidence="2 3" key="1">
    <citation type="submission" date="2020-10" db="EMBL/GenBank/DDBJ databases">
        <title>Connecting structure to function with the recovery of over 1000 high-quality activated sludge metagenome-assembled genomes encoding full-length rRNA genes using long-read sequencing.</title>
        <authorList>
            <person name="Singleton C.M."/>
            <person name="Petriglieri F."/>
            <person name="Kristensen J.M."/>
            <person name="Kirkegaard R.H."/>
            <person name="Michaelsen T.Y."/>
            <person name="Andersen M.H."/>
            <person name="Karst S.M."/>
            <person name="Dueholm M.S."/>
            <person name="Nielsen P.H."/>
            <person name="Albertsen M."/>
        </authorList>
    </citation>
    <scope>NUCLEOTIDE SEQUENCE [LARGE SCALE GENOMIC DNA]</scope>
    <source>
        <strain evidence="2">Lyne_18-Q3-R50-59_MAXAC.006</strain>
    </source>
</reference>
<feature type="transmembrane region" description="Helical" evidence="1">
    <location>
        <begin position="135"/>
        <end position="154"/>
    </location>
</feature>
<keyword evidence="1" id="KW-1133">Transmembrane helix</keyword>
<evidence type="ECO:0000256" key="1">
    <source>
        <dbReference type="SAM" id="Phobius"/>
    </source>
</evidence>
<feature type="transmembrane region" description="Helical" evidence="1">
    <location>
        <begin position="375"/>
        <end position="395"/>
    </location>
</feature>
<feature type="transmembrane region" description="Helical" evidence="1">
    <location>
        <begin position="108"/>
        <end position="129"/>
    </location>
</feature>
<gene>
    <name evidence="2" type="ORF">IPN02_03705</name>
</gene>
<dbReference type="AlphaFoldDB" id="A0A936TEX8"/>
<protein>
    <submittedName>
        <fullName evidence="2">Uncharacterized protein</fullName>
    </submittedName>
</protein>
<name>A0A936TEX8_9ACTN</name>
<feature type="transmembrane region" description="Helical" evidence="1">
    <location>
        <begin position="23"/>
        <end position="45"/>
    </location>
</feature>
<evidence type="ECO:0000313" key="2">
    <source>
        <dbReference type="EMBL" id="MBK9295980.1"/>
    </source>
</evidence>
<feature type="transmembrane region" description="Helical" evidence="1">
    <location>
        <begin position="201"/>
        <end position="225"/>
    </location>
</feature>
<organism evidence="2 3">
    <name type="scientific">Candidatus Neomicrothrix subdominans</name>
    <dbReference type="NCBI Taxonomy" id="2954438"/>
    <lineage>
        <taxon>Bacteria</taxon>
        <taxon>Bacillati</taxon>
        <taxon>Actinomycetota</taxon>
        <taxon>Acidimicrobiia</taxon>
        <taxon>Acidimicrobiales</taxon>
        <taxon>Microthrixaceae</taxon>
        <taxon>Candidatus Neomicrothrix</taxon>
    </lineage>
</organism>
<feature type="transmembrane region" description="Helical" evidence="1">
    <location>
        <begin position="351"/>
        <end position="369"/>
    </location>
</feature>
<keyword evidence="1" id="KW-0472">Membrane</keyword>
<dbReference type="EMBL" id="JADJZA010000001">
    <property type="protein sequence ID" value="MBK9295980.1"/>
    <property type="molecule type" value="Genomic_DNA"/>
</dbReference>
<proteinExistence type="predicted"/>